<reference evidence="13 14" key="1">
    <citation type="journal article" date="2023" name="ISME J.">
        <title>Cultivation and genomic characterization of novel and ubiquitous marine nitrite-oxidizing bacteria from the Nitrospirales.</title>
        <authorList>
            <person name="Mueller A.J."/>
            <person name="Daebeler A."/>
            <person name="Herbold C.W."/>
            <person name="Kirkegaard R.H."/>
            <person name="Daims H."/>
        </authorList>
    </citation>
    <scope>NUCLEOTIDE SEQUENCE [LARGE SCALE GENOMIC DNA]</scope>
    <source>
        <strain evidence="13 14">EB</strain>
    </source>
</reference>
<feature type="transmembrane region" description="Helical" evidence="12">
    <location>
        <begin position="230"/>
        <end position="250"/>
    </location>
</feature>
<feature type="transmembrane region" description="Helical" evidence="12">
    <location>
        <begin position="323"/>
        <end position="347"/>
    </location>
</feature>
<feature type="transmembrane region" description="Helical" evidence="12">
    <location>
        <begin position="482"/>
        <end position="510"/>
    </location>
</feature>
<sequence length="658" mass="72826">MGRLNLGQAKKKILAVTGLFAMGAMLVLPIFVALPALAGGGGGSAGGPPPEVLAAQKAAAEAEGEVEGEKVEVGRDVYYKTEGPVVGAPAPKTEDTAEFYPRYNFESRVLLWVANQQHLYYGSFVLAVPIFCMCIEFAGLISKDKAMAKKYDQLAYDFIKISLTAYSLTAILGGILIFTFLTLYPSFFGYLSSIFRPVMHIYALMFVAESGCLYIYYYGWDKMKEGLLKWIHVSMSVVLNVIGTVLMFLANSWIAFMMSPAGVDEQGRYLGNIWHVLHTALWNPLNVHRILGNMAFGGGVVAAYAAYRFLSAKTDEERAHYDWMGYIAMSLGVAFLIPLPFAGYWLMREVYAYRQQMGITLMGGLLAWLFIIQATMIGILFLTTNYYLWQALGRMTGGDRFQRYIKYFVFILVVGLLVFITPHTIVMTPAELKAMGGQQHPVLGNYGVMSAKNGGINAIIMITIASFIWYQRGNKLPAVSWASFGNIFLITFFVVGHINNIWVACYGYFIPANVRIGLSVPQVAGTLSCLFIGSTINLMMLKGAKEIGPIEYGKIAPRSQYALIMLATAFTWMMGLMGYIRSSVRLFWHVNEIMRDNSPWAYTHTIGFAANVISFNVLFFWISIMFVFWLGTLGTKKAPVAAKEPAQGIPSPQPAGGN</sequence>
<evidence type="ECO:0000313" key="13">
    <source>
        <dbReference type="EMBL" id="MDT7044171.1"/>
    </source>
</evidence>
<evidence type="ECO:0000256" key="3">
    <source>
        <dbReference type="ARBA" id="ARBA00022448"/>
    </source>
</evidence>
<evidence type="ECO:0000256" key="6">
    <source>
        <dbReference type="ARBA" id="ARBA00022692"/>
    </source>
</evidence>
<gene>
    <name evidence="13" type="ORF">PPG34_17605</name>
</gene>
<comment type="similarity">
    <text evidence="2">Belongs to the cytochrome ubiquinol oxidase subunit 1 family.</text>
</comment>
<dbReference type="InterPro" id="IPR002585">
    <property type="entry name" value="Cyt-d_ubiquinol_oxidase_su_1"/>
</dbReference>
<evidence type="ECO:0000256" key="12">
    <source>
        <dbReference type="SAM" id="Phobius"/>
    </source>
</evidence>
<organism evidence="13 14">
    <name type="scientific">Candidatus Nitronereus thalassa</name>
    <dbReference type="NCBI Taxonomy" id="3020898"/>
    <lineage>
        <taxon>Bacteria</taxon>
        <taxon>Pseudomonadati</taxon>
        <taxon>Nitrospirota</taxon>
        <taxon>Nitrospiria</taxon>
        <taxon>Nitrospirales</taxon>
        <taxon>Nitrospiraceae</taxon>
        <taxon>Candidatus Nitronereus</taxon>
    </lineage>
</organism>
<feature type="transmembrane region" description="Helical" evidence="12">
    <location>
        <begin position="163"/>
        <end position="187"/>
    </location>
</feature>
<feature type="transmembrane region" description="Helical" evidence="12">
    <location>
        <begin position="12"/>
        <end position="34"/>
    </location>
</feature>
<feature type="transmembrane region" description="Helical" evidence="12">
    <location>
        <begin position="290"/>
        <end position="311"/>
    </location>
</feature>
<keyword evidence="10" id="KW-0408">Iron</keyword>
<keyword evidence="7" id="KW-0479">Metal-binding</keyword>
<dbReference type="Pfam" id="PF01654">
    <property type="entry name" value="Cyt_bd_oxida_I"/>
    <property type="match status" value="1"/>
</dbReference>
<keyword evidence="3" id="KW-0813">Transport</keyword>
<accession>A0ABU3KCM1</accession>
<evidence type="ECO:0000256" key="11">
    <source>
        <dbReference type="ARBA" id="ARBA00023136"/>
    </source>
</evidence>
<feature type="transmembrane region" description="Helical" evidence="12">
    <location>
        <begin position="119"/>
        <end position="142"/>
    </location>
</feature>
<feature type="transmembrane region" description="Helical" evidence="12">
    <location>
        <begin position="359"/>
        <end position="383"/>
    </location>
</feature>
<feature type="transmembrane region" description="Helical" evidence="12">
    <location>
        <begin position="446"/>
        <end position="470"/>
    </location>
</feature>
<dbReference type="RefSeq" id="WP_313834756.1">
    <property type="nucleotide sequence ID" value="NZ_JAQOUE010000002.1"/>
</dbReference>
<evidence type="ECO:0000256" key="1">
    <source>
        <dbReference type="ARBA" id="ARBA00004651"/>
    </source>
</evidence>
<comment type="subcellular location">
    <subcellularLocation>
        <location evidence="1">Cell membrane</location>
        <topology evidence="1">Multi-pass membrane protein</topology>
    </subcellularLocation>
</comment>
<feature type="transmembrane region" description="Helical" evidence="12">
    <location>
        <begin position="600"/>
        <end position="630"/>
    </location>
</feature>
<feature type="transmembrane region" description="Helical" evidence="12">
    <location>
        <begin position="561"/>
        <end position="580"/>
    </location>
</feature>
<evidence type="ECO:0000256" key="5">
    <source>
        <dbReference type="ARBA" id="ARBA00022617"/>
    </source>
</evidence>
<evidence type="ECO:0000256" key="7">
    <source>
        <dbReference type="ARBA" id="ARBA00022723"/>
    </source>
</evidence>
<evidence type="ECO:0000256" key="2">
    <source>
        <dbReference type="ARBA" id="ARBA00009819"/>
    </source>
</evidence>
<name>A0ABU3KCM1_9BACT</name>
<protein>
    <submittedName>
        <fullName evidence="13">Cytochrome ubiquinol oxidase subunit I</fullName>
        <ecNumber evidence="13">1.10.3.-</ecNumber>
    </submittedName>
</protein>
<feature type="transmembrane region" description="Helical" evidence="12">
    <location>
        <begin position="522"/>
        <end position="541"/>
    </location>
</feature>
<keyword evidence="4" id="KW-1003">Cell membrane</keyword>
<evidence type="ECO:0000256" key="8">
    <source>
        <dbReference type="ARBA" id="ARBA00022982"/>
    </source>
</evidence>
<keyword evidence="13" id="KW-0560">Oxidoreductase</keyword>
<keyword evidence="8" id="KW-0249">Electron transport</keyword>
<comment type="caution">
    <text evidence="13">The sequence shown here is derived from an EMBL/GenBank/DDBJ whole genome shotgun (WGS) entry which is preliminary data.</text>
</comment>
<keyword evidence="11 12" id="KW-0472">Membrane</keyword>
<keyword evidence="9 12" id="KW-1133">Transmembrane helix</keyword>
<dbReference type="Proteomes" id="UP001250932">
    <property type="component" value="Unassembled WGS sequence"/>
</dbReference>
<evidence type="ECO:0000256" key="9">
    <source>
        <dbReference type="ARBA" id="ARBA00022989"/>
    </source>
</evidence>
<evidence type="ECO:0000313" key="14">
    <source>
        <dbReference type="Proteomes" id="UP001250932"/>
    </source>
</evidence>
<feature type="transmembrane region" description="Helical" evidence="12">
    <location>
        <begin position="404"/>
        <end position="426"/>
    </location>
</feature>
<evidence type="ECO:0000256" key="4">
    <source>
        <dbReference type="ARBA" id="ARBA00022475"/>
    </source>
</evidence>
<keyword evidence="5" id="KW-0349">Heme</keyword>
<keyword evidence="6 12" id="KW-0812">Transmembrane</keyword>
<dbReference type="GO" id="GO:0016491">
    <property type="term" value="F:oxidoreductase activity"/>
    <property type="evidence" value="ECO:0007669"/>
    <property type="project" value="UniProtKB-KW"/>
</dbReference>
<proteinExistence type="inferred from homology"/>
<evidence type="ECO:0000256" key="10">
    <source>
        <dbReference type="ARBA" id="ARBA00023004"/>
    </source>
</evidence>
<dbReference type="EMBL" id="JAQOUE010000002">
    <property type="protein sequence ID" value="MDT7044171.1"/>
    <property type="molecule type" value="Genomic_DNA"/>
</dbReference>
<keyword evidence="14" id="KW-1185">Reference proteome</keyword>
<dbReference type="EC" id="1.10.3.-" evidence="13"/>
<feature type="transmembrane region" description="Helical" evidence="12">
    <location>
        <begin position="199"/>
        <end position="218"/>
    </location>
</feature>